<comment type="caution">
    <text evidence="6">The sequence shown here is derived from an EMBL/GenBank/DDBJ whole genome shotgun (WGS) entry which is preliminary data.</text>
</comment>
<organism evidence="6 7">
    <name type="scientific">Apatococcus lobatus</name>
    <dbReference type="NCBI Taxonomy" id="904363"/>
    <lineage>
        <taxon>Eukaryota</taxon>
        <taxon>Viridiplantae</taxon>
        <taxon>Chlorophyta</taxon>
        <taxon>core chlorophytes</taxon>
        <taxon>Trebouxiophyceae</taxon>
        <taxon>Chlorellales</taxon>
        <taxon>Chlorellaceae</taxon>
        <taxon>Apatococcus</taxon>
    </lineage>
</organism>
<dbReference type="SUPFAM" id="SSF52954">
    <property type="entry name" value="Class II aaRS ABD-related"/>
    <property type="match status" value="1"/>
</dbReference>
<dbReference type="GO" id="GO:0005730">
    <property type="term" value="C:nucleolus"/>
    <property type="evidence" value="ECO:0007669"/>
    <property type="project" value="UniProtKB-SubCell"/>
</dbReference>
<keyword evidence="4" id="KW-0539">Nucleus</keyword>
<dbReference type="GO" id="GO:0006364">
    <property type="term" value="P:rRNA processing"/>
    <property type="evidence" value="ECO:0007669"/>
    <property type="project" value="InterPro"/>
</dbReference>
<dbReference type="Proteomes" id="UP001438707">
    <property type="component" value="Unassembled WGS sequence"/>
</dbReference>
<dbReference type="GO" id="GO:0000027">
    <property type="term" value="P:ribosomal large subunit assembly"/>
    <property type="evidence" value="ECO:0007669"/>
    <property type="project" value="TreeGrafter"/>
</dbReference>
<dbReference type="GO" id="GO:0019843">
    <property type="term" value="F:rRNA binding"/>
    <property type="evidence" value="ECO:0007669"/>
    <property type="project" value="InterPro"/>
</dbReference>
<keyword evidence="3" id="KW-0690">Ribosome biogenesis</keyword>
<gene>
    <name evidence="6" type="ORF">WJX74_010165</name>
</gene>
<accession>A0AAW1S7T6</accession>
<dbReference type="PANTHER" id="PTHR13634">
    <property type="entry name" value="RIBOSOME BIOGENESIS PROTEIN BRIX"/>
    <property type="match status" value="1"/>
</dbReference>
<comment type="similarity">
    <text evidence="2">Belongs to the BRX1 family.</text>
</comment>
<proteinExistence type="inferred from homology"/>
<protein>
    <recommendedName>
        <fullName evidence="5">Brix domain-containing protein</fullName>
    </recommendedName>
</protein>
<comment type="subcellular location">
    <subcellularLocation>
        <location evidence="1">Nucleus</location>
        <location evidence="1">Nucleolus</location>
    </subcellularLocation>
</comment>
<dbReference type="InterPro" id="IPR026532">
    <property type="entry name" value="BRX1"/>
</dbReference>
<dbReference type="InterPro" id="IPR007109">
    <property type="entry name" value="Brix"/>
</dbReference>
<feature type="domain" description="Brix" evidence="5">
    <location>
        <begin position="32"/>
        <end position="230"/>
    </location>
</feature>
<dbReference type="EMBL" id="JALJOS010000003">
    <property type="protein sequence ID" value="KAK9841689.1"/>
    <property type="molecule type" value="Genomic_DNA"/>
</dbReference>
<evidence type="ECO:0000256" key="2">
    <source>
        <dbReference type="ARBA" id="ARBA00006369"/>
    </source>
</evidence>
<name>A0AAW1S7T6_9CHLO</name>
<evidence type="ECO:0000313" key="7">
    <source>
        <dbReference type="Proteomes" id="UP001438707"/>
    </source>
</evidence>
<dbReference type="PANTHER" id="PTHR13634:SF0">
    <property type="entry name" value="RIBOSOME BIOGENESIS PROTEIN BRX1 HOMOLOG"/>
    <property type="match status" value="1"/>
</dbReference>
<evidence type="ECO:0000256" key="4">
    <source>
        <dbReference type="ARBA" id="ARBA00023242"/>
    </source>
</evidence>
<evidence type="ECO:0000256" key="3">
    <source>
        <dbReference type="ARBA" id="ARBA00022517"/>
    </source>
</evidence>
<reference evidence="6 7" key="1">
    <citation type="journal article" date="2024" name="Nat. Commun.">
        <title>Phylogenomics reveals the evolutionary origins of lichenization in chlorophyte algae.</title>
        <authorList>
            <person name="Puginier C."/>
            <person name="Libourel C."/>
            <person name="Otte J."/>
            <person name="Skaloud P."/>
            <person name="Haon M."/>
            <person name="Grisel S."/>
            <person name="Petersen M."/>
            <person name="Berrin J.G."/>
            <person name="Delaux P.M."/>
            <person name="Dal Grande F."/>
            <person name="Keller J."/>
        </authorList>
    </citation>
    <scope>NUCLEOTIDE SEQUENCE [LARGE SCALE GENOMIC DNA]</scope>
    <source>
        <strain evidence="6 7">SAG 2145</strain>
    </source>
</reference>
<dbReference type="AlphaFoldDB" id="A0AAW1S7T6"/>
<evidence type="ECO:0000259" key="5">
    <source>
        <dbReference type="PROSITE" id="PS50833"/>
    </source>
</evidence>
<dbReference type="PROSITE" id="PS50833">
    <property type="entry name" value="BRIX"/>
    <property type="match status" value="1"/>
</dbReference>
<sequence>MVKRRAPGPAEEPDAKQLKTVPETIGTQRNREKVLILSSRGITYRYRHLMLDMLQLLPHSKKDSKLDTKADRGIINEVAEMKGCGNVMFFEARKKKDLYVWLAKTPSGPSVKFHVANVHTMAELKLSGNHLKGSRPVLSFDQAFDEEPHLQLLKEMFTHTFATPKRHQRSKPFSDHVLSFTCVDGRVWLRNYQVTLANTQRKPSAEGMSLVEVGPRCCMDPIKMFAGSFGGPVLYDNPAYVSPNRIRAMLKQKKMARYGSKVQSRSQRRTHVAENPLPQDEFANVFKAAAINAL</sequence>
<evidence type="ECO:0000256" key="1">
    <source>
        <dbReference type="ARBA" id="ARBA00004604"/>
    </source>
</evidence>
<keyword evidence="7" id="KW-1185">Reference proteome</keyword>
<dbReference type="Pfam" id="PF04427">
    <property type="entry name" value="Brix"/>
    <property type="match status" value="1"/>
</dbReference>
<evidence type="ECO:0000313" key="6">
    <source>
        <dbReference type="EMBL" id="KAK9841689.1"/>
    </source>
</evidence>
<dbReference type="SMART" id="SM00879">
    <property type="entry name" value="Brix"/>
    <property type="match status" value="1"/>
</dbReference>